<reference evidence="1" key="1">
    <citation type="submission" date="2022-12" db="EMBL/GenBank/DDBJ databases">
        <authorList>
            <person name="Alioto T."/>
            <person name="Alioto T."/>
            <person name="Gomez Garrido J."/>
        </authorList>
    </citation>
    <scope>NUCLEOTIDE SEQUENCE</scope>
</reference>
<dbReference type="EMBL" id="OX395127">
    <property type="protein sequence ID" value="CAI5765623.1"/>
    <property type="molecule type" value="Genomic_DNA"/>
</dbReference>
<dbReference type="Proteomes" id="UP001178461">
    <property type="component" value="Chromosome 2"/>
</dbReference>
<evidence type="ECO:0000313" key="1">
    <source>
        <dbReference type="EMBL" id="CAI5765623.1"/>
    </source>
</evidence>
<name>A0AA35NYF0_9SAUR</name>
<dbReference type="AlphaFoldDB" id="A0AA35NYF0"/>
<gene>
    <name evidence="1" type="ORF">PODLI_1B029604</name>
</gene>
<evidence type="ECO:0000313" key="2">
    <source>
        <dbReference type="Proteomes" id="UP001178461"/>
    </source>
</evidence>
<proteinExistence type="predicted"/>
<keyword evidence="2" id="KW-1185">Reference proteome</keyword>
<sequence length="127" mass="14141">MDEGPFTTSSLICLLRKAFCCPLEFLVCLFLERRMRATFAELPSLSPALCSSFSSSGLLSCGSCRRYKSCSLIPRPCSEDTVVGDQMKKEDRNLDYFEEAISSAVYPLRESFTSGNLAQFSICKEGF</sequence>
<protein>
    <submittedName>
        <fullName evidence="1">Uncharacterized protein</fullName>
    </submittedName>
</protein>
<accession>A0AA35NYF0</accession>
<organism evidence="1 2">
    <name type="scientific">Podarcis lilfordi</name>
    <name type="common">Lilford's wall lizard</name>
    <dbReference type="NCBI Taxonomy" id="74358"/>
    <lineage>
        <taxon>Eukaryota</taxon>
        <taxon>Metazoa</taxon>
        <taxon>Chordata</taxon>
        <taxon>Craniata</taxon>
        <taxon>Vertebrata</taxon>
        <taxon>Euteleostomi</taxon>
        <taxon>Lepidosauria</taxon>
        <taxon>Squamata</taxon>
        <taxon>Bifurcata</taxon>
        <taxon>Unidentata</taxon>
        <taxon>Episquamata</taxon>
        <taxon>Laterata</taxon>
        <taxon>Lacertibaenia</taxon>
        <taxon>Lacertidae</taxon>
        <taxon>Podarcis</taxon>
    </lineage>
</organism>